<gene>
    <name evidence="2" type="ORF">ZHD862_LOCUS38579</name>
</gene>
<accession>A0A815URM2</accession>
<reference evidence="2" key="1">
    <citation type="submission" date="2021-02" db="EMBL/GenBank/DDBJ databases">
        <authorList>
            <person name="Nowell W R."/>
        </authorList>
    </citation>
    <scope>NUCLEOTIDE SEQUENCE</scope>
</reference>
<protein>
    <recommendedName>
        <fullName evidence="1">CpG binding protein C-terminal domain-containing protein</fullName>
    </recommendedName>
</protein>
<proteinExistence type="predicted"/>
<feature type="domain" description="CpG binding protein C-terminal" evidence="1">
    <location>
        <begin position="1"/>
        <end position="78"/>
    </location>
</feature>
<dbReference type="AlphaFoldDB" id="A0A815URM2"/>
<dbReference type="EMBL" id="CAJNOT010009696">
    <property type="protein sequence ID" value="CAF1526536.1"/>
    <property type="molecule type" value="Genomic_DNA"/>
</dbReference>
<comment type="caution">
    <text evidence="2">The sequence shown here is derived from an EMBL/GenBank/DDBJ whole genome shotgun (WGS) entry which is preliminary data.</text>
</comment>
<dbReference type="Pfam" id="PF12269">
    <property type="entry name" value="CpG_bind_C"/>
    <property type="match status" value="2"/>
</dbReference>
<evidence type="ECO:0000259" key="1">
    <source>
        <dbReference type="Pfam" id="PF12269"/>
    </source>
</evidence>
<dbReference type="Proteomes" id="UP000663864">
    <property type="component" value="Unassembled WGS sequence"/>
</dbReference>
<feature type="domain" description="CpG binding protein C-terminal" evidence="1">
    <location>
        <begin position="96"/>
        <end position="139"/>
    </location>
</feature>
<dbReference type="InterPro" id="IPR022056">
    <property type="entry name" value="CpG-bd_C"/>
</dbReference>
<evidence type="ECO:0000313" key="3">
    <source>
        <dbReference type="Proteomes" id="UP000663864"/>
    </source>
</evidence>
<feature type="non-terminal residue" evidence="2">
    <location>
        <position position="1"/>
    </location>
</feature>
<sequence length="149" mass="17923">EIIEQGKQLKAMKDTNKIDTTNDEPDGMCFCILCNQEVNQKSYTRHIDKCFILFEYQISYGLNVKSNIEGLFCDNYDRTIIFIANDLKLFFQNIHMFKWDKKRRAQIDLERLHELMRFEELVEKENRLRMSLNERCSVAELRLYKTKAH</sequence>
<organism evidence="2 3">
    <name type="scientific">Rotaria sordida</name>
    <dbReference type="NCBI Taxonomy" id="392033"/>
    <lineage>
        <taxon>Eukaryota</taxon>
        <taxon>Metazoa</taxon>
        <taxon>Spiralia</taxon>
        <taxon>Gnathifera</taxon>
        <taxon>Rotifera</taxon>
        <taxon>Eurotatoria</taxon>
        <taxon>Bdelloidea</taxon>
        <taxon>Philodinida</taxon>
        <taxon>Philodinidae</taxon>
        <taxon>Rotaria</taxon>
    </lineage>
</organism>
<evidence type="ECO:0000313" key="2">
    <source>
        <dbReference type="EMBL" id="CAF1526536.1"/>
    </source>
</evidence>
<name>A0A815URM2_9BILA</name>